<dbReference type="SUPFAM" id="SSF53335">
    <property type="entry name" value="S-adenosyl-L-methionine-dependent methyltransferases"/>
    <property type="match status" value="1"/>
</dbReference>
<dbReference type="Pfam" id="PF13489">
    <property type="entry name" value="Methyltransf_23"/>
    <property type="match status" value="1"/>
</dbReference>
<name>A0A640VWH2_9RHOB</name>
<proteinExistence type="predicted"/>
<dbReference type="OrthoDB" id="7260171at2"/>
<comment type="caution">
    <text evidence="1">The sequence shown here is derived from an EMBL/GenBank/DDBJ whole genome shotgun (WGS) entry which is preliminary data.</text>
</comment>
<organism evidence="1 2">
    <name type="scientific">Roseobacter cerasinus</name>
    <dbReference type="NCBI Taxonomy" id="2602289"/>
    <lineage>
        <taxon>Bacteria</taxon>
        <taxon>Pseudomonadati</taxon>
        <taxon>Pseudomonadota</taxon>
        <taxon>Alphaproteobacteria</taxon>
        <taxon>Rhodobacterales</taxon>
        <taxon>Roseobacteraceae</taxon>
        <taxon>Roseobacter</taxon>
    </lineage>
</organism>
<gene>
    <name evidence="1" type="ORF">So717_42460</name>
</gene>
<keyword evidence="2" id="KW-1185">Reference proteome</keyword>
<dbReference type="Gene3D" id="3.40.50.150">
    <property type="entry name" value="Vaccinia Virus protein VP39"/>
    <property type="match status" value="1"/>
</dbReference>
<dbReference type="Proteomes" id="UP000436522">
    <property type="component" value="Unassembled WGS sequence"/>
</dbReference>
<reference evidence="1 2" key="1">
    <citation type="submission" date="2019-12" db="EMBL/GenBank/DDBJ databases">
        <title>Roseobacter cerasinus sp. nov., isolated from seawater around aquaculture.</title>
        <authorList>
            <person name="Muramatsu S."/>
            <person name="Takabe Y."/>
            <person name="Mori K."/>
            <person name="Takaichi S."/>
            <person name="Hanada S."/>
        </authorList>
    </citation>
    <scope>NUCLEOTIDE SEQUENCE [LARGE SCALE GENOMIC DNA]</scope>
    <source>
        <strain evidence="1 2">AI77</strain>
    </source>
</reference>
<sequence length="211" mass="24426">MSDLTVNRFRQARGRLLRAQIERMADHLGRDLRILDVGGRADYWKNVGLERIAHIDLLNYDEGEFDRTAPEGSFTNILGDACDLKDYADKSVDFVHSNSVIEHVGDWGAMTRMAKEVVRVGQAGWVQTPAWEFPIEPHFRAPFLHWFGAPLRRRMLSLSKLYRQCDIAERRIHIDRINLLSKSEVATLFPDCEIHVERLVLAKSYCVHWKP</sequence>
<dbReference type="InterPro" id="IPR029063">
    <property type="entry name" value="SAM-dependent_MTases_sf"/>
</dbReference>
<evidence type="ECO:0000313" key="2">
    <source>
        <dbReference type="Proteomes" id="UP000436522"/>
    </source>
</evidence>
<evidence type="ECO:0000313" key="1">
    <source>
        <dbReference type="EMBL" id="GFE52493.1"/>
    </source>
</evidence>
<dbReference type="AlphaFoldDB" id="A0A640VWH2"/>
<dbReference type="EMBL" id="BLIV01000013">
    <property type="protein sequence ID" value="GFE52493.1"/>
    <property type="molecule type" value="Genomic_DNA"/>
</dbReference>
<dbReference type="RefSeq" id="WP_159981220.1">
    <property type="nucleotide sequence ID" value="NZ_BLIV01000013.1"/>
</dbReference>
<protein>
    <submittedName>
        <fullName evidence="1">Uncharacterized protein</fullName>
    </submittedName>
</protein>
<accession>A0A640VWH2</accession>